<dbReference type="RefSeq" id="WP_213543306.1">
    <property type="nucleotide sequence ID" value="NZ_AP023420.1"/>
</dbReference>
<feature type="domain" description="SLH" evidence="3">
    <location>
        <begin position="1087"/>
        <end position="1150"/>
    </location>
</feature>
<dbReference type="InterPro" id="IPR051465">
    <property type="entry name" value="Cell_Envelope_Struct_Comp"/>
</dbReference>
<evidence type="ECO:0000256" key="2">
    <source>
        <dbReference type="ARBA" id="ARBA00022737"/>
    </source>
</evidence>
<organism evidence="4 5">
    <name type="scientific">Pusillibacter faecalis</name>
    <dbReference type="NCBI Taxonomy" id="2714358"/>
    <lineage>
        <taxon>Bacteria</taxon>
        <taxon>Bacillati</taxon>
        <taxon>Bacillota</taxon>
        <taxon>Clostridia</taxon>
        <taxon>Eubacteriales</taxon>
        <taxon>Oscillospiraceae</taxon>
        <taxon>Pusillibacter</taxon>
    </lineage>
</organism>
<evidence type="ECO:0000256" key="1">
    <source>
        <dbReference type="ARBA" id="ARBA00004196"/>
    </source>
</evidence>
<dbReference type="EMBL" id="AP023420">
    <property type="protein sequence ID" value="BCK84807.1"/>
    <property type="molecule type" value="Genomic_DNA"/>
</dbReference>
<name>A0A810QEZ4_9FIRM</name>
<keyword evidence="5" id="KW-1185">Reference proteome</keyword>
<dbReference type="NCBIfam" id="TIGR02543">
    <property type="entry name" value="List_Bact_rpt"/>
    <property type="match status" value="2"/>
</dbReference>
<dbReference type="PANTHER" id="PTHR43308">
    <property type="entry name" value="OUTER MEMBRANE PROTEIN ALPHA-RELATED"/>
    <property type="match status" value="1"/>
</dbReference>
<evidence type="ECO:0000313" key="5">
    <source>
        <dbReference type="Proteomes" id="UP000679848"/>
    </source>
</evidence>
<keyword evidence="2" id="KW-0677">Repeat</keyword>
<dbReference type="Gene3D" id="2.60.40.4270">
    <property type="entry name" value="Listeria-Bacteroides repeat domain"/>
    <property type="match status" value="2"/>
</dbReference>
<dbReference type="KEGG" id="pfaa:MM59RIKEN_21260"/>
<dbReference type="Pfam" id="PF09479">
    <property type="entry name" value="Flg_new"/>
    <property type="match status" value="2"/>
</dbReference>
<comment type="subcellular location">
    <subcellularLocation>
        <location evidence="1">Cell envelope</location>
    </subcellularLocation>
</comment>
<dbReference type="InterPro" id="IPR001119">
    <property type="entry name" value="SLH_dom"/>
</dbReference>
<dbReference type="Pfam" id="PF00395">
    <property type="entry name" value="SLH"/>
    <property type="match status" value="3"/>
</dbReference>
<dbReference type="Proteomes" id="UP000679848">
    <property type="component" value="Chromosome"/>
</dbReference>
<protein>
    <recommendedName>
        <fullName evidence="3">SLH domain-containing protein</fullName>
    </recommendedName>
</protein>
<feature type="domain" description="SLH" evidence="3">
    <location>
        <begin position="961"/>
        <end position="1028"/>
    </location>
</feature>
<dbReference type="Gene3D" id="2.160.20.110">
    <property type="match status" value="1"/>
</dbReference>
<gene>
    <name evidence="4" type="ORF">MM59RIKEN_21260</name>
</gene>
<dbReference type="PROSITE" id="PS51272">
    <property type="entry name" value="SLH"/>
    <property type="match status" value="3"/>
</dbReference>
<evidence type="ECO:0000313" key="4">
    <source>
        <dbReference type="EMBL" id="BCK84807.1"/>
    </source>
</evidence>
<reference evidence="4" key="1">
    <citation type="submission" date="2020-09" db="EMBL/GenBank/DDBJ databases">
        <title>New species isolated from human feces.</title>
        <authorList>
            <person name="Kitahara M."/>
            <person name="Shigeno Y."/>
            <person name="Shime M."/>
            <person name="Matsumoto Y."/>
            <person name="Nakamura S."/>
            <person name="Motooka D."/>
            <person name="Fukuoka S."/>
            <person name="Nishikawa H."/>
            <person name="Benno Y."/>
        </authorList>
    </citation>
    <scope>NUCLEOTIDE SEQUENCE</scope>
    <source>
        <strain evidence="4">MM59</strain>
    </source>
</reference>
<dbReference type="AlphaFoldDB" id="A0A810QEZ4"/>
<proteinExistence type="predicted"/>
<dbReference type="InterPro" id="IPR013378">
    <property type="entry name" value="InlB-like_B-rpt"/>
</dbReference>
<accession>A0A810QEZ4</accession>
<dbReference type="GO" id="GO:0030313">
    <property type="term" value="C:cell envelope"/>
    <property type="evidence" value="ECO:0007669"/>
    <property type="project" value="UniProtKB-SubCell"/>
</dbReference>
<evidence type="ECO:0000259" key="3">
    <source>
        <dbReference type="PROSITE" id="PS51272"/>
    </source>
</evidence>
<dbReference type="PANTHER" id="PTHR43308:SF5">
    <property type="entry name" value="S-LAYER PROTEIN _ PEPTIDOGLYCAN ENDO-BETA-N-ACETYLGLUCOSAMINIDASE"/>
    <property type="match status" value="1"/>
</dbReference>
<feature type="domain" description="SLH" evidence="3">
    <location>
        <begin position="1029"/>
        <end position="1086"/>
    </location>
</feature>
<dbReference type="InterPro" id="IPR042229">
    <property type="entry name" value="Listeria/Bacterioides_rpt_sf"/>
</dbReference>
<sequence>MKRVLTIRMGSLLTALAILFSLFPIPVAAVEAGWIDQAQMPEDYAEDASTVTINSAEELAWLAKTVNAGTTFQGKTIELTSNIDLGGSQWVPIGTKSHPFQGTLDGNGAVISGMQVSSDSGGLAGFFGYVQDAEIYDLELSSAVLTTQQTGIQRAGLLAGWVVGSTVSGVTVRDSSMEVTISGAAQFSSFGGLVGLVDFSESSGGSSSEISGCKATGITISYAGSADTSAAYTIDLGGWDGSAEFYLPVSLGGLVGAQGNPYHDKYRGAYGYPTSMDHCKAEDLTVTRTAGDGSLLEAIGGMIGSVQTAASVEDCSVEDLVADLTAEIPSTSLSDAILAGLYLGGVAGIFDGDSTMLRCSVIHGEVDSSVTGGHTDDSKNSGGFYGGLAGMLGASPGKTSDTRNPQHNHGLGSTLKACYSEIHFEVTAEESVRYVSSVRALNGTSSAIISITDTFCDITDITAEPTSPGNAYYPVYGYGYGVLSNAKNMQVSQLHPAAANTLYVREAREPLSYTYHQVTNSSDSKVYASMGTSNAGNGFDLVTDLVRTYTYDTSVPAQGYGTDRLIFTEAGTYPITVEITNPDDPDSVVQFTKTVTVTPAPTSPEADSSAEILHQINSGDWHGSDTQDHILPSVDEAVSIGYTITFDLLEVASMYEDASGDLWYSGEDFAYDFASPYDSFHDTTLTLAFTFDEGFQPSSEPITDQLSLESEILQPQWYAYTSDNNTLYIVCDVLADGGSPQTYEISLTGLTGTLSDSARAALRSSGRVNLKTTVQASGFLLGNDLEYAPTLHFKSQSEALCTFHVEGPQTWTVSYNLNGGTGDPNAYKAVSVMDGGTVAVAPAPIRSGYTFAGWSDGTILYQPGDALTVTGNLTLTAAWTENASPTPTPDPGDDSDQTPYLRFNSNGGTKFAPIEETDAFRINPYDDAEYGVHIPTRPGYCFTGWYRDSFLTRRVDEEESLLVNGYLTLFAGWEESIVPAMLNGSDHFAYIQGYADGTVRPNASITRAQVATIFFRLLDEGVRQDFLTTTHNFSDVAANDWANTAIATMSALGIIQGRSDGSFDPDAPITRAEFAAICARFASGGGTGGSAFTDISGHWAKAEIERAAALGWVRGFTDGTFRPDAKITRAQAITMINRILNRLPEDKDDLLPGMNTWSDCRETDWYYLAIQEATNSHAFQPRDQIHERWTALTSTPDWSRYESTSV</sequence>